<dbReference type="InterPro" id="IPR006584">
    <property type="entry name" value="Cellulose-bd_IV"/>
</dbReference>
<dbReference type="SUPFAM" id="SSF49785">
    <property type="entry name" value="Galactose-binding domain-like"/>
    <property type="match status" value="2"/>
</dbReference>
<evidence type="ECO:0000313" key="5">
    <source>
        <dbReference type="Proteomes" id="UP001596106"/>
    </source>
</evidence>
<dbReference type="Proteomes" id="UP001596106">
    <property type="component" value="Unassembled WGS sequence"/>
</dbReference>
<feature type="domain" description="CBM6" evidence="3">
    <location>
        <begin position="288"/>
        <end position="408"/>
    </location>
</feature>
<comment type="caution">
    <text evidence="4">The sequence shown here is derived from an EMBL/GenBank/DDBJ whole genome shotgun (WGS) entry which is preliminary data.</text>
</comment>
<proteinExistence type="predicted"/>
<reference evidence="5" key="1">
    <citation type="journal article" date="2019" name="Int. J. Syst. Evol. Microbiol.">
        <title>The Global Catalogue of Microorganisms (GCM) 10K type strain sequencing project: providing services to taxonomists for standard genome sequencing and annotation.</title>
        <authorList>
            <consortium name="The Broad Institute Genomics Platform"/>
            <consortium name="The Broad Institute Genome Sequencing Center for Infectious Disease"/>
            <person name="Wu L."/>
            <person name="Ma J."/>
        </authorList>
    </citation>
    <scope>NUCLEOTIDE SEQUENCE [LARGE SCALE GENOMIC DNA]</scope>
    <source>
        <strain evidence="5">CCUG 55250</strain>
    </source>
</reference>
<dbReference type="Gene3D" id="3.20.20.80">
    <property type="entry name" value="Glycosidases"/>
    <property type="match status" value="1"/>
</dbReference>
<feature type="chain" id="PRO_5045888969" evidence="2">
    <location>
        <begin position="20"/>
        <end position="1275"/>
    </location>
</feature>
<dbReference type="Pfam" id="PF03422">
    <property type="entry name" value="CBM_6"/>
    <property type="match status" value="2"/>
</dbReference>
<evidence type="ECO:0000256" key="2">
    <source>
        <dbReference type="SAM" id="SignalP"/>
    </source>
</evidence>
<dbReference type="InterPro" id="IPR008964">
    <property type="entry name" value="Invasin/intimin_cell_adhesion"/>
</dbReference>
<dbReference type="NCBIfam" id="TIGR04183">
    <property type="entry name" value="Por_Secre_tail"/>
    <property type="match status" value="1"/>
</dbReference>
<dbReference type="EMBL" id="JBHSMA010000008">
    <property type="protein sequence ID" value="MFC5411834.1"/>
    <property type="molecule type" value="Genomic_DNA"/>
</dbReference>
<gene>
    <name evidence="4" type="ORF">ACFPMF_21100</name>
</gene>
<keyword evidence="1 2" id="KW-0732">Signal</keyword>
<dbReference type="CDD" id="cd04080">
    <property type="entry name" value="CBM6_cellulase-like"/>
    <property type="match status" value="2"/>
</dbReference>
<evidence type="ECO:0000259" key="3">
    <source>
        <dbReference type="PROSITE" id="PS51175"/>
    </source>
</evidence>
<dbReference type="InterPro" id="IPR017853">
    <property type="entry name" value="GH"/>
</dbReference>
<accession>A0ABW0IEY4</accession>
<evidence type="ECO:0000256" key="1">
    <source>
        <dbReference type="ARBA" id="ARBA00022729"/>
    </source>
</evidence>
<dbReference type="RefSeq" id="WP_379848736.1">
    <property type="nucleotide sequence ID" value="NZ_JBHSMA010000008.1"/>
</dbReference>
<dbReference type="Gene3D" id="2.60.40.1080">
    <property type="match status" value="1"/>
</dbReference>
<dbReference type="InterPro" id="IPR008979">
    <property type="entry name" value="Galactose-bd-like_sf"/>
</dbReference>
<protein>
    <submittedName>
        <fullName evidence="4">Carbohydrate-binding protein</fullName>
    </submittedName>
</protein>
<dbReference type="InterPro" id="IPR005084">
    <property type="entry name" value="CBM6"/>
</dbReference>
<feature type="signal peptide" evidence="2">
    <location>
        <begin position="1"/>
        <end position="19"/>
    </location>
</feature>
<keyword evidence="5" id="KW-1185">Reference proteome</keyword>
<dbReference type="Pfam" id="PF18962">
    <property type="entry name" value="Por_Secre_tail"/>
    <property type="match status" value="1"/>
</dbReference>
<name>A0ABW0IEY4_9BACT</name>
<dbReference type="SMART" id="SM00606">
    <property type="entry name" value="CBD_IV"/>
    <property type="match status" value="2"/>
</dbReference>
<sequence>MKKTLLSFLCFLISIALFAQTEERVRFVSVTPSEETGQDYSPWLNDNTDSLVAQAWTGNFKWVDVTLKLEKKAILTRLSLFDGEGWFTEQPASIYAVNGTEKILLGTFEGPTYMTWLDMPLAQPVYADAIVIHKYSNNIPQKIKAFGYPVSAMSAFTPVPGKIEAENYAAMNGIQTENTADTGGGLNVGWIDDNDWLDYHINVTTAGIYTFKFRIANGWGNGQIELKTYNGTVLSTLSVPQTGGLQGWQTIFTTAHLNAGEQIVRVRAVAGNWNFNWFEVEGATPVPGKVEAENYAGMNGVLTESTTDTGGGLSVGWISDNDWMDYNLNVASAGTYAFSFRVAKQWGEGEIELRNAAGTVLATVEVPITGGWQNWTTVSGTATLPAGNQVLRVHVVRGDWNFNWFEVQPTTPTTPTTAPSVITFAALSDKTVGDAPFTLVASSTNTETAITFASSNASVVSVSNATGSWKATVVGAGTATITASQTGNTNFAAADNVTRTIVVHAAETPPTSSTAVKIPIEAKRWYQLNNVSNGLEGLFDGNTANEVNTGYGKVLSNFDAYYPLLPGETMTIESVKFYDGSGTMSDSPMTLSIITDQWERIPIATFTGQEYNNWVGPYPSRPTTGDARFKLDTAISNARYLVLNAWWGYPTEMELYGSYTPTTVPNTPIPQKTIKLKDMFGANAFEWDFIDGRIPDVIDETRMNAVKTFRGIRHYIDWEKLEANEGLYTYNPTHSGGWNYDAIYERCKTEGIEVLACLKTLPGWMLATYPEDQRDSENVPVRYGSDFTNPNSYIDQAKVAFQYVARYGSNPNVNPALVTVNPAQRWTGDGINTVKIGLGLIKYIECDNERDKWWKGRKGYQTAREYAANLSAFYDGHKNTMGAGVGVKNADPTIKVVIGGMASAYAGTDYLRGMIDWCREFRGYKPDGTVNLCWDVINYHLYPDNSNSSQSGLSTRGAAPEVSSAVNVVQQFIETAHKYAYDMPVWVTETGYDANQGSPLKAIPIGNKNEYQTQADWILRTALFYARSGVERIFFYQMYDDNFLNPTQFGSSGLINQNFTRKPAADFIFQANKLLGEYTYKQTISTNPIVDRYEYQGKSAYVLVVPDEVGRTAQYTLDLGTATYAKVYTPKVASDTADVQTLNTSAGKLTLTVTETPIFVIASDQVVTSSTSTTATARLGTAELGGQSLHETVRVYPNPSVDHVTVDLENDNNQPVEINLFNASLGTLHKQVNTGKASRTYSEKINISALPAGMYILEVKQGNDRAFRKVLKADK</sequence>
<dbReference type="Gene3D" id="2.60.120.260">
    <property type="entry name" value="Galactose-binding domain-like"/>
    <property type="match status" value="2"/>
</dbReference>
<organism evidence="4 5">
    <name type="scientific">Larkinella bovis</name>
    <dbReference type="NCBI Taxonomy" id="683041"/>
    <lineage>
        <taxon>Bacteria</taxon>
        <taxon>Pseudomonadati</taxon>
        <taxon>Bacteroidota</taxon>
        <taxon>Cytophagia</taxon>
        <taxon>Cytophagales</taxon>
        <taxon>Spirosomataceae</taxon>
        <taxon>Larkinella</taxon>
    </lineage>
</organism>
<dbReference type="SUPFAM" id="SSF49373">
    <property type="entry name" value="Invasin/intimin cell-adhesion fragments"/>
    <property type="match status" value="1"/>
</dbReference>
<dbReference type="PROSITE" id="PS51175">
    <property type="entry name" value="CBM6"/>
    <property type="match status" value="2"/>
</dbReference>
<feature type="domain" description="CBM6" evidence="3">
    <location>
        <begin position="161"/>
        <end position="281"/>
    </location>
</feature>
<evidence type="ECO:0000313" key="4">
    <source>
        <dbReference type="EMBL" id="MFC5411834.1"/>
    </source>
</evidence>
<dbReference type="InterPro" id="IPR026444">
    <property type="entry name" value="Secre_tail"/>
</dbReference>
<dbReference type="SUPFAM" id="SSF51445">
    <property type="entry name" value="(Trans)glycosidases"/>
    <property type="match status" value="1"/>
</dbReference>